<sequence>MRCEYGCRGPTGRWPGERRSEKDNSIPSGADGRMFRGGSEGSRAQSGRILPSTSYPSQNQKHLCYISSNLGYTSDTANDHTAALEWFNKSREWWGFDFPPHILMNRARCLVYLGEYKGAKDLLDKLFAQVREAQTVNWAVLA</sequence>
<proteinExistence type="predicted"/>
<dbReference type="Proteomes" id="UP001275084">
    <property type="component" value="Unassembled WGS sequence"/>
</dbReference>
<evidence type="ECO:0000313" key="2">
    <source>
        <dbReference type="EMBL" id="KAK3348911.1"/>
    </source>
</evidence>
<feature type="region of interest" description="Disordered" evidence="1">
    <location>
        <begin position="1"/>
        <end position="57"/>
    </location>
</feature>
<reference evidence="2" key="2">
    <citation type="submission" date="2023-06" db="EMBL/GenBank/DDBJ databases">
        <authorList>
            <consortium name="Lawrence Berkeley National Laboratory"/>
            <person name="Haridas S."/>
            <person name="Hensen N."/>
            <person name="Bonometti L."/>
            <person name="Westerberg I."/>
            <person name="Brannstrom I.O."/>
            <person name="Guillou S."/>
            <person name="Cros-Aarteil S."/>
            <person name="Calhoun S."/>
            <person name="Kuo A."/>
            <person name="Mondo S."/>
            <person name="Pangilinan J."/>
            <person name="Riley R."/>
            <person name="Labutti K."/>
            <person name="Andreopoulos B."/>
            <person name="Lipzen A."/>
            <person name="Chen C."/>
            <person name="Yanf M."/>
            <person name="Daum C."/>
            <person name="Ng V."/>
            <person name="Clum A."/>
            <person name="Steindorff A."/>
            <person name="Ohm R."/>
            <person name="Martin F."/>
            <person name="Silar P."/>
            <person name="Natvig D."/>
            <person name="Lalanne C."/>
            <person name="Gautier V."/>
            <person name="Ament-Velasquez S.L."/>
            <person name="Kruys A."/>
            <person name="Hutchinson M.I."/>
            <person name="Powell A.J."/>
            <person name="Barry K."/>
            <person name="Miller A.N."/>
            <person name="Grigoriev I.V."/>
            <person name="Debuchy R."/>
            <person name="Gladieux P."/>
            <person name="Thoren M.H."/>
            <person name="Johannesson H."/>
        </authorList>
    </citation>
    <scope>NUCLEOTIDE SEQUENCE</scope>
    <source>
        <strain evidence="2">CBS 955.72</strain>
    </source>
</reference>
<reference evidence="2" key="1">
    <citation type="journal article" date="2023" name="Mol. Phylogenet. Evol.">
        <title>Genome-scale phylogeny and comparative genomics of the fungal order Sordariales.</title>
        <authorList>
            <person name="Hensen N."/>
            <person name="Bonometti L."/>
            <person name="Westerberg I."/>
            <person name="Brannstrom I.O."/>
            <person name="Guillou S."/>
            <person name="Cros-Aarteil S."/>
            <person name="Calhoun S."/>
            <person name="Haridas S."/>
            <person name="Kuo A."/>
            <person name="Mondo S."/>
            <person name="Pangilinan J."/>
            <person name="Riley R."/>
            <person name="LaButti K."/>
            <person name="Andreopoulos B."/>
            <person name="Lipzen A."/>
            <person name="Chen C."/>
            <person name="Yan M."/>
            <person name="Daum C."/>
            <person name="Ng V."/>
            <person name="Clum A."/>
            <person name="Steindorff A."/>
            <person name="Ohm R.A."/>
            <person name="Martin F."/>
            <person name="Silar P."/>
            <person name="Natvig D.O."/>
            <person name="Lalanne C."/>
            <person name="Gautier V."/>
            <person name="Ament-Velasquez S.L."/>
            <person name="Kruys A."/>
            <person name="Hutchinson M.I."/>
            <person name="Powell A.J."/>
            <person name="Barry K."/>
            <person name="Miller A.N."/>
            <person name="Grigoriev I.V."/>
            <person name="Debuchy R."/>
            <person name="Gladieux P."/>
            <person name="Hiltunen Thoren M."/>
            <person name="Johannesson H."/>
        </authorList>
    </citation>
    <scope>NUCLEOTIDE SEQUENCE</scope>
    <source>
        <strain evidence="2">CBS 955.72</strain>
    </source>
</reference>
<gene>
    <name evidence="2" type="ORF">B0T25DRAFT_546787</name>
</gene>
<accession>A0AAJ0MBU6</accession>
<organism evidence="2 3">
    <name type="scientific">Lasiosphaeria hispida</name>
    <dbReference type="NCBI Taxonomy" id="260671"/>
    <lineage>
        <taxon>Eukaryota</taxon>
        <taxon>Fungi</taxon>
        <taxon>Dikarya</taxon>
        <taxon>Ascomycota</taxon>
        <taxon>Pezizomycotina</taxon>
        <taxon>Sordariomycetes</taxon>
        <taxon>Sordariomycetidae</taxon>
        <taxon>Sordariales</taxon>
        <taxon>Lasiosphaeriaceae</taxon>
        <taxon>Lasiosphaeria</taxon>
    </lineage>
</organism>
<evidence type="ECO:0000313" key="3">
    <source>
        <dbReference type="Proteomes" id="UP001275084"/>
    </source>
</evidence>
<comment type="caution">
    <text evidence="2">The sequence shown here is derived from an EMBL/GenBank/DDBJ whole genome shotgun (WGS) entry which is preliminary data.</text>
</comment>
<name>A0AAJ0MBU6_9PEZI</name>
<protein>
    <submittedName>
        <fullName evidence="2">Uncharacterized protein</fullName>
    </submittedName>
</protein>
<dbReference type="SUPFAM" id="SSF48452">
    <property type="entry name" value="TPR-like"/>
    <property type="match status" value="1"/>
</dbReference>
<dbReference type="EMBL" id="JAUIQD010000005">
    <property type="protein sequence ID" value="KAK3348911.1"/>
    <property type="molecule type" value="Genomic_DNA"/>
</dbReference>
<keyword evidence="3" id="KW-1185">Reference proteome</keyword>
<evidence type="ECO:0000256" key="1">
    <source>
        <dbReference type="SAM" id="MobiDB-lite"/>
    </source>
</evidence>
<dbReference type="InterPro" id="IPR011990">
    <property type="entry name" value="TPR-like_helical_dom_sf"/>
</dbReference>
<dbReference type="AlphaFoldDB" id="A0AAJ0MBU6"/>
<feature type="compositionally biased region" description="Basic and acidic residues" evidence="1">
    <location>
        <begin position="15"/>
        <end position="24"/>
    </location>
</feature>